<dbReference type="AlphaFoldDB" id="A0A1M7SSY3"/>
<keyword evidence="2" id="KW-1133">Transmembrane helix</keyword>
<feature type="domain" description="Solute-binding protein family 3/N-terminal" evidence="3">
    <location>
        <begin position="65"/>
        <end position="291"/>
    </location>
</feature>
<keyword evidence="2" id="KW-0472">Membrane</keyword>
<evidence type="ECO:0000313" key="5">
    <source>
        <dbReference type="Proteomes" id="UP000184096"/>
    </source>
</evidence>
<dbReference type="InterPro" id="IPR001638">
    <property type="entry name" value="Solute-binding_3/MltF_N"/>
</dbReference>
<evidence type="ECO:0000259" key="3">
    <source>
        <dbReference type="SMART" id="SM00062"/>
    </source>
</evidence>
<sequence>MTKDIKDRQEVEASDLSRRSLLTGAAVVGAGVALVVAPPREAEAQLLENGIPPDSVLAKIKKGGSLNVGFAQTPLWFFKDAKSGELRGIYKELVDMLARDLEMTVAWQEVTFANATVGLRKGDFDLFGSSAVYTIPRGLACNFVGPLWVKGSHAIVHRDDAEKFKTIEDLNSPDVTFSVSAGSSEEQRLPLMFPKAKFIAIAGQQVMAAEPVRARRATAYVVGDSDAIALVKRNGAWAHIVDPEHPFDKRPNTWLIRHGDVAWKNFLDFWASYVIANGEVKRLYDKYLAELA</sequence>
<dbReference type="Pfam" id="PF00497">
    <property type="entry name" value="SBP_bac_3"/>
    <property type="match status" value="1"/>
</dbReference>
<dbReference type="SUPFAM" id="SSF53850">
    <property type="entry name" value="Periplasmic binding protein-like II"/>
    <property type="match status" value="1"/>
</dbReference>
<keyword evidence="2" id="KW-0812">Transmembrane</keyword>
<dbReference type="EMBL" id="LT670849">
    <property type="protein sequence ID" value="SHN61673.1"/>
    <property type="molecule type" value="Genomic_DNA"/>
</dbReference>
<dbReference type="PROSITE" id="PS51318">
    <property type="entry name" value="TAT"/>
    <property type="match status" value="1"/>
</dbReference>
<feature type="transmembrane region" description="Helical" evidence="2">
    <location>
        <begin position="21"/>
        <end position="39"/>
    </location>
</feature>
<dbReference type="Proteomes" id="UP000184096">
    <property type="component" value="Chromosome I"/>
</dbReference>
<dbReference type="InterPro" id="IPR006311">
    <property type="entry name" value="TAT_signal"/>
</dbReference>
<evidence type="ECO:0000313" key="4">
    <source>
        <dbReference type="EMBL" id="SHN61673.1"/>
    </source>
</evidence>
<proteinExistence type="predicted"/>
<evidence type="ECO:0000256" key="1">
    <source>
        <dbReference type="ARBA" id="ARBA00022729"/>
    </source>
</evidence>
<gene>
    <name evidence="4" type="ORF">SAMN05444170_0162</name>
</gene>
<keyword evidence="1" id="KW-0732">Signal</keyword>
<organism evidence="4 5">
    <name type="scientific">Bradyrhizobium erythrophlei</name>
    <dbReference type="NCBI Taxonomy" id="1437360"/>
    <lineage>
        <taxon>Bacteria</taxon>
        <taxon>Pseudomonadati</taxon>
        <taxon>Pseudomonadota</taxon>
        <taxon>Alphaproteobacteria</taxon>
        <taxon>Hyphomicrobiales</taxon>
        <taxon>Nitrobacteraceae</taxon>
        <taxon>Bradyrhizobium</taxon>
    </lineage>
</organism>
<evidence type="ECO:0000256" key="2">
    <source>
        <dbReference type="SAM" id="Phobius"/>
    </source>
</evidence>
<keyword evidence="5" id="KW-1185">Reference proteome</keyword>
<name>A0A1M7SSY3_9BRAD</name>
<dbReference type="PANTHER" id="PTHR35936">
    <property type="entry name" value="MEMBRANE-BOUND LYTIC MUREIN TRANSGLYCOSYLASE F"/>
    <property type="match status" value="1"/>
</dbReference>
<dbReference type="PANTHER" id="PTHR35936:SF17">
    <property type="entry name" value="ARGININE-BINDING EXTRACELLULAR PROTEIN ARTP"/>
    <property type="match status" value="1"/>
</dbReference>
<reference evidence="5" key="1">
    <citation type="submission" date="2016-11" db="EMBL/GenBank/DDBJ databases">
        <authorList>
            <person name="Varghese N."/>
            <person name="Submissions S."/>
        </authorList>
    </citation>
    <scope>NUCLEOTIDE SEQUENCE [LARGE SCALE GENOMIC DNA]</scope>
    <source>
        <strain evidence="5">GAS401</strain>
    </source>
</reference>
<protein>
    <submittedName>
        <fullName evidence="4">ABC-type amino acid transport substrate-binding protein</fullName>
    </submittedName>
</protein>
<accession>A0A1M7SSY3</accession>
<dbReference type="Gene3D" id="3.40.190.10">
    <property type="entry name" value="Periplasmic binding protein-like II"/>
    <property type="match status" value="2"/>
</dbReference>
<dbReference type="SMART" id="SM00062">
    <property type="entry name" value="PBPb"/>
    <property type="match status" value="1"/>
</dbReference>